<keyword evidence="7" id="KW-0496">Mitochondrion</keyword>
<proteinExistence type="predicted"/>
<evidence type="ECO:0000256" key="7">
    <source>
        <dbReference type="ARBA" id="ARBA00023128"/>
    </source>
</evidence>
<dbReference type="Gene3D" id="3.30.530.20">
    <property type="match status" value="1"/>
</dbReference>
<dbReference type="Pfam" id="PF01852">
    <property type="entry name" value="START"/>
    <property type="match status" value="1"/>
</dbReference>
<comment type="caution">
    <text evidence="11">The sequence shown here is derived from an EMBL/GenBank/DDBJ whole genome shotgun (WGS) entry which is preliminary data.</text>
</comment>
<organism evidence="11 12">
    <name type="scientific">Staurois parvus</name>
    <dbReference type="NCBI Taxonomy" id="386267"/>
    <lineage>
        <taxon>Eukaryota</taxon>
        <taxon>Metazoa</taxon>
        <taxon>Chordata</taxon>
        <taxon>Craniata</taxon>
        <taxon>Vertebrata</taxon>
        <taxon>Euteleostomi</taxon>
        <taxon>Amphibia</taxon>
        <taxon>Batrachia</taxon>
        <taxon>Anura</taxon>
        <taxon>Neobatrachia</taxon>
        <taxon>Ranoidea</taxon>
        <taxon>Ranidae</taxon>
        <taxon>Staurois</taxon>
    </lineage>
</organism>
<evidence type="ECO:0000256" key="1">
    <source>
        <dbReference type="ARBA" id="ARBA00004173"/>
    </source>
</evidence>
<dbReference type="PRINTS" id="PR00978">
    <property type="entry name" value="STARPROTEIN"/>
</dbReference>
<dbReference type="InterPro" id="IPR000799">
    <property type="entry name" value="StAR-like"/>
</dbReference>
<feature type="non-terminal residue" evidence="11">
    <location>
        <position position="1"/>
    </location>
</feature>
<gene>
    <name evidence="11" type="ORF">SPARVUS_LOCUS4399725</name>
</gene>
<name>A0ABN9C688_9NEOB</name>
<evidence type="ECO:0000256" key="3">
    <source>
        <dbReference type="ARBA" id="ARBA00011279"/>
    </source>
</evidence>
<feature type="domain" description="START" evidence="10">
    <location>
        <begin position="20"/>
        <end position="154"/>
    </location>
</feature>
<comment type="pathway">
    <text evidence="2">Steroid metabolism; cholesterol metabolism.</text>
</comment>
<dbReference type="SUPFAM" id="SSF55961">
    <property type="entry name" value="Bet v1-like"/>
    <property type="match status" value="1"/>
</dbReference>
<reference evidence="11" key="1">
    <citation type="submission" date="2023-05" db="EMBL/GenBank/DDBJ databases">
        <authorList>
            <person name="Stuckert A."/>
        </authorList>
    </citation>
    <scope>NUCLEOTIDE SEQUENCE</scope>
</reference>
<keyword evidence="6" id="KW-0446">Lipid-binding</keyword>
<dbReference type="PANTHER" id="PTHR46489:SF5">
    <property type="entry name" value="START DOMAIN-CONTAINING PROTEIN 1"/>
    <property type="match status" value="1"/>
</dbReference>
<evidence type="ECO:0000256" key="6">
    <source>
        <dbReference type="ARBA" id="ARBA00023121"/>
    </source>
</evidence>
<dbReference type="InterPro" id="IPR023393">
    <property type="entry name" value="START-like_dom_sf"/>
</dbReference>
<dbReference type="InterPro" id="IPR029866">
    <property type="entry name" value="StAR"/>
</dbReference>
<evidence type="ECO:0000313" key="12">
    <source>
        <dbReference type="Proteomes" id="UP001162483"/>
    </source>
</evidence>
<evidence type="ECO:0000256" key="8">
    <source>
        <dbReference type="ARBA" id="ARBA00023250"/>
    </source>
</evidence>
<keyword evidence="8" id="KW-0755">Steroidogenesis</keyword>
<evidence type="ECO:0000313" key="11">
    <source>
        <dbReference type="EMBL" id="CAI9555548.1"/>
    </source>
</evidence>
<evidence type="ECO:0000256" key="9">
    <source>
        <dbReference type="ARBA" id="ARBA00032620"/>
    </source>
</evidence>
<dbReference type="Proteomes" id="UP001162483">
    <property type="component" value="Unassembled WGS sequence"/>
</dbReference>
<evidence type="ECO:0000256" key="5">
    <source>
        <dbReference type="ARBA" id="ARBA00023055"/>
    </source>
</evidence>
<keyword evidence="5" id="KW-0445">Lipid transport</keyword>
<evidence type="ECO:0000256" key="2">
    <source>
        <dbReference type="ARBA" id="ARBA00004731"/>
    </source>
</evidence>
<evidence type="ECO:0000259" key="10">
    <source>
        <dbReference type="PROSITE" id="PS50848"/>
    </source>
</evidence>
<protein>
    <recommendedName>
        <fullName evidence="9">START domain-containing protein 1</fullName>
    </recommendedName>
</protein>
<comment type="subcellular location">
    <subcellularLocation>
        <location evidence="1">Mitochondrion</location>
    </subcellularLocation>
</comment>
<dbReference type="PANTHER" id="PTHR46489">
    <property type="entry name" value="STEROIDOGENIC ACUTE REGULATORY PROTEIN, MITOCHONDRIAL"/>
    <property type="match status" value="1"/>
</dbReference>
<sequence>NSFIQKNGDSILSKSFPKIGKVFRAEAVIDSPPEHIYTQLFEKLEQMDQWNPNVSKVQILQRIGKDTLLTREVTAQNAVHMISQRDFVNVQHCCRSGSTLYLIGTAAHSHLMPPQKGIIRAKAKLTCIILRPVEGDRWKTHFTWLLCLDLKVRL</sequence>
<keyword evidence="12" id="KW-1185">Reference proteome</keyword>
<dbReference type="PROSITE" id="PS50848">
    <property type="entry name" value="START"/>
    <property type="match status" value="1"/>
</dbReference>
<comment type="subunit">
    <text evidence="3">May interact with TSPO.</text>
</comment>
<accession>A0ABN9C688</accession>
<keyword evidence="4" id="KW-0813">Transport</keyword>
<evidence type="ECO:0000256" key="4">
    <source>
        <dbReference type="ARBA" id="ARBA00022448"/>
    </source>
</evidence>
<dbReference type="InterPro" id="IPR002913">
    <property type="entry name" value="START_lipid-bd_dom"/>
</dbReference>
<dbReference type="EMBL" id="CATNWA010008174">
    <property type="protein sequence ID" value="CAI9555548.1"/>
    <property type="molecule type" value="Genomic_DNA"/>
</dbReference>